<comment type="similarity">
    <text evidence="1 5">Belongs to the peptidase S8 family.</text>
</comment>
<dbReference type="InterPro" id="IPR023827">
    <property type="entry name" value="Peptidase_S8_Asp-AS"/>
</dbReference>
<dbReference type="PROSITE" id="PS00136">
    <property type="entry name" value="SUBTILASE_ASP"/>
    <property type="match status" value="1"/>
</dbReference>
<keyword evidence="2 5" id="KW-0645">Protease</keyword>
<dbReference type="EMBL" id="VIKS01000005">
    <property type="protein sequence ID" value="TQV87971.1"/>
    <property type="molecule type" value="Genomic_DNA"/>
</dbReference>
<accession>A0A545UES0</accession>
<dbReference type="CDD" id="cd00306">
    <property type="entry name" value="Peptidases_S8_S53"/>
    <property type="match status" value="1"/>
</dbReference>
<gene>
    <name evidence="8" type="ORF">FLL46_09150</name>
</gene>
<dbReference type="SUPFAM" id="SSF52743">
    <property type="entry name" value="Subtilisin-like"/>
    <property type="match status" value="1"/>
</dbReference>
<evidence type="ECO:0000256" key="6">
    <source>
        <dbReference type="SAM" id="Phobius"/>
    </source>
</evidence>
<protein>
    <submittedName>
        <fullName evidence="8">S8/S53 family peptidase</fullName>
    </submittedName>
</protein>
<feature type="active site" description="Charge relay system" evidence="5">
    <location>
        <position position="239"/>
    </location>
</feature>
<organism evidence="8 9">
    <name type="scientific">Aliikangiella coralliicola</name>
    <dbReference type="NCBI Taxonomy" id="2592383"/>
    <lineage>
        <taxon>Bacteria</taxon>
        <taxon>Pseudomonadati</taxon>
        <taxon>Pseudomonadota</taxon>
        <taxon>Gammaproteobacteria</taxon>
        <taxon>Oceanospirillales</taxon>
        <taxon>Pleioneaceae</taxon>
        <taxon>Aliikangiella</taxon>
    </lineage>
</organism>
<comment type="caution">
    <text evidence="8">The sequence shown here is derived from an EMBL/GenBank/DDBJ whole genome shotgun (WGS) entry which is preliminary data.</text>
</comment>
<evidence type="ECO:0000256" key="1">
    <source>
        <dbReference type="ARBA" id="ARBA00011073"/>
    </source>
</evidence>
<keyword evidence="6" id="KW-1133">Transmembrane helix</keyword>
<evidence type="ECO:0000256" key="5">
    <source>
        <dbReference type="PROSITE-ProRule" id="PRU01240"/>
    </source>
</evidence>
<dbReference type="AlphaFoldDB" id="A0A545UES0"/>
<keyword evidence="4 5" id="KW-0720">Serine protease</keyword>
<evidence type="ECO:0000256" key="3">
    <source>
        <dbReference type="ARBA" id="ARBA00022801"/>
    </source>
</evidence>
<dbReference type="InterPro" id="IPR000209">
    <property type="entry name" value="Peptidase_S8/S53_dom"/>
</dbReference>
<keyword evidence="6" id="KW-0472">Membrane</keyword>
<dbReference type="InterPro" id="IPR036852">
    <property type="entry name" value="Peptidase_S8/S53_dom_sf"/>
</dbReference>
<dbReference type="Gene3D" id="3.40.50.200">
    <property type="entry name" value="Peptidase S8/S53 domain"/>
    <property type="match status" value="1"/>
</dbReference>
<evidence type="ECO:0000313" key="9">
    <source>
        <dbReference type="Proteomes" id="UP000315439"/>
    </source>
</evidence>
<feature type="domain" description="Peptidase S8/S53" evidence="7">
    <location>
        <begin position="199"/>
        <end position="460"/>
    </location>
</feature>
<feature type="active site" description="Charge relay system" evidence="5">
    <location>
        <position position="412"/>
    </location>
</feature>
<dbReference type="InterPro" id="IPR015500">
    <property type="entry name" value="Peptidase_S8_subtilisin-rel"/>
</dbReference>
<dbReference type="PROSITE" id="PS51892">
    <property type="entry name" value="SUBTILASE"/>
    <property type="match status" value="1"/>
</dbReference>
<keyword evidence="6" id="KW-0812">Transmembrane</keyword>
<dbReference type="RefSeq" id="WP_142893212.1">
    <property type="nucleotide sequence ID" value="NZ_ML660163.1"/>
</dbReference>
<feature type="transmembrane region" description="Helical" evidence="6">
    <location>
        <begin position="29"/>
        <end position="49"/>
    </location>
</feature>
<feature type="active site" description="Charge relay system" evidence="5">
    <location>
        <position position="205"/>
    </location>
</feature>
<dbReference type="GO" id="GO:0006508">
    <property type="term" value="P:proteolysis"/>
    <property type="evidence" value="ECO:0007669"/>
    <property type="project" value="UniProtKB-KW"/>
</dbReference>
<dbReference type="PRINTS" id="PR00723">
    <property type="entry name" value="SUBTILISIN"/>
</dbReference>
<evidence type="ECO:0000256" key="2">
    <source>
        <dbReference type="ARBA" id="ARBA00022670"/>
    </source>
</evidence>
<reference evidence="8 9" key="1">
    <citation type="submission" date="2019-07" db="EMBL/GenBank/DDBJ databases">
        <title>Draft genome for Aliikangiella sp. M105.</title>
        <authorList>
            <person name="Wang G."/>
        </authorList>
    </citation>
    <scope>NUCLEOTIDE SEQUENCE [LARGE SCALE GENOMIC DNA]</scope>
    <source>
        <strain evidence="8 9">M105</strain>
    </source>
</reference>
<proteinExistence type="inferred from homology"/>
<sequence>MTTTSKNDTNNFRASNHQSPMEIRLFKTIIKSLFYIATLGFALATKLYANTHFNNQKNEFCSSIIKKCIPIDSLIRKKANTHIEKTNTQQWYVEFDQEINQNSLQEIFENHHLSKVEARQLVQRLALQLNKNSVNNYINKKLLEKKRSIKSIKYIALNNSAIFSFTKIGNALSGNNLENNISTHDTKINADGQQKSPALTIAVIDSGVSTKHEQLNSISITQFNPLDNDYSIKDTGLGHGTGILSLLAAKGVNGQQPGLLPDANYLSCNGLPGGKYKFLTTLQCMNWIFLQPKVDVLVNAWLASTPGCKNEWNYPIQVLWLANTVPVFAVGNYGKSQETNYSPANLNPFGNSVPLLSVGAIEENGRRLETSSFGLSQCAENRTLPTIMAPGKDLTVAVPFTPTSYQRVNGTSYAVAFVGAAIARLLMMFPEISNEKITNSLLETADDLGEPGVDSHYGHGKFDLSRTISKLRAEKK</sequence>
<evidence type="ECO:0000313" key="8">
    <source>
        <dbReference type="EMBL" id="TQV87971.1"/>
    </source>
</evidence>
<dbReference type="GO" id="GO:0004252">
    <property type="term" value="F:serine-type endopeptidase activity"/>
    <property type="evidence" value="ECO:0007669"/>
    <property type="project" value="UniProtKB-UniRule"/>
</dbReference>
<evidence type="ECO:0000259" key="7">
    <source>
        <dbReference type="Pfam" id="PF00082"/>
    </source>
</evidence>
<dbReference type="PANTHER" id="PTHR43806">
    <property type="entry name" value="PEPTIDASE S8"/>
    <property type="match status" value="1"/>
</dbReference>
<dbReference type="Pfam" id="PF00082">
    <property type="entry name" value="Peptidase_S8"/>
    <property type="match status" value="1"/>
</dbReference>
<dbReference type="InterPro" id="IPR050131">
    <property type="entry name" value="Peptidase_S8_subtilisin-like"/>
</dbReference>
<keyword evidence="3 5" id="KW-0378">Hydrolase</keyword>
<dbReference type="Proteomes" id="UP000315439">
    <property type="component" value="Unassembled WGS sequence"/>
</dbReference>
<evidence type="ECO:0000256" key="4">
    <source>
        <dbReference type="ARBA" id="ARBA00022825"/>
    </source>
</evidence>
<name>A0A545UES0_9GAMM</name>
<keyword evidence="9" id="KW-1185">Reference proteome</keyword>
<dbReference type="PANTHER" id="PTHR43806:SF11">
    <property type="entry name" value="CEREVISIN-RELATED"/>
    <property type="match status" value="1"/>
</dbReference>
<dbReference type="OrthoDB" id="9790784at2"/>